<dbReference type="EMBL" id="KT780309">
    <property type="protein sequence ID" value="ALI93243.1"/>
    <property type="molecule type" value="Genomic_DNA"/>
</dbReference>
<name>A0A0X9EKE7_9HYPH</name>
<proteinExistence type="predicted"/>
<organism evidence="1">
    <name type="scientific">Agrobacterium sp. ZX09</name>
    <dbReference type="NCBI Taxonomy" id="700516"/>
    <lineage>
        <taxon>Bacteria</taxon>
        <taxon>Pseudomonadati</taxon>
        <taxon>Pseudomonadota</taxon>
        <taxon>Alphaproteobacteria</taxon>
        <taxon>Hyphomicrobiales</taxon>
        <taxon>Rhizobiaceae</taxon>
        <taxon>Rhizobium/Agrobacterium group</taxon>
        <taxon>Agrobacterium</taxon>
    </lineage>
</organism>
<reference evidence="1" key="1">
    <citation type="submission" date="2015-09" db="EMBL/GenBank/DDBJ databases">
        <title>A succingoglucan-like exopolysaccharide biosynthesis gene cluster involved in salecan production in Agrobacterium sp. ZX09.</title>
        <authorList>
            <person name="Xu L."/>
            <person name="Zhang J."/>
        </authorList>
    </citation>
    <scope>NUCLEOTIDE SEQUENCE</scope>
    <source>
        <strain evidence="1">ZX09</strain>
    </source>
</reference>
<dbReference type="AlphaFoldDB" id="A0A0X9EKE7"/>
<protein>
    <submittedName>
        <fullName evidence="1">Uncharacterized protein</fullName>
    </submittedName>
</protein>
<evidence type="ECO:0000313" key="1">
    <source>
        <dbReference type="EMBL" id="ALI93243.1"/>
    </source>
</evidence>
<sequence length="43" mass="4978">MRLISALKGPRHGDFSRRGKVGSPLFLQRNITANDKFARFRDF</sequence>
<accession>A0A0X9EKE7</accession>